<feature type="compositionally biased region" description="Low complexity" evidence="4">
    <location>
        <begin position="400"/>
        <end position="409"/>
    </location>
</feature>
<dbReference type="AlphaFoldDB" id="A0A409WBR7"/>
<dbReference type="SUPFAM" id="SSF57850">
    <property type="entry name" value="RING/U-box"/>
    <property type="match status" value="1"/>
</dbReference>
<name>A0A409WBR7_9AGAR</name>
<evidence type="ECO:0000313" key="5">
    <source>
        <dbReference type="EMBL" id="PPQ75931.1"/>
    </source>
</evidence>
<feature type="compositionally biased region" description="Polar residues" evidence="4">
    <location>
        <begin position="345"/>
        <end position="356"/>
    </location>
</feature>
<dbReference type="STRING" id="181874.A0A409WBR7"/>
<comment type="caution">
    <text evidence="5">The sequence shown here is derived from an EMBL/GenBank/DDBJ whole genome shotgun (WGS) entry which is preliminary data.</text>
</comment>
<accession>A0A409WBR7</accession>
<feature type="region of interest" description="Disordered" evidence="4">
    <location>
        <begin position="145"/>
        <end position="270"/>
    </location>
</feature>
<dbReference type="Proteomes" id="UP000284842">
    <property type="component" value="Unassembled WGS sequence"/>
</dbReference>
<dbReference type="EMBL" id="NHTK01005626">
    <property type="protein sequence ID" value="PPQ75931.1"/>
    <property type="molecule type" value="Genomic_DNA"/>
</dbReference>
<evidence type="ECO:0000256" key="4">
    <source>
        <dbReference type="SAM" id="MobiDB-lite"/>
    </source>
</evidence>
<gene>
    <name evidence="5" type="ORF">CVT24_002498</name>
</gene>
<feature type="compositionally biased region" description="Pro residues" evidence="4">
    <location>
        <begin position="154"/>
        <end position="167"/>
    </location>
</feature>
<feature type="region of interest" description="Disordered" evidence="4">
    <location>
        <begin position="310"/>
        <end position="357"/>
    </location>
</feature>
<dbReference type="InParanoid" id="A0A409WBR7"/>
<keyword evidence="2" id="KW-0863">Zinc-finger</keyword>
<dbReference type="PROSITE" id="PS00518">
    <property type="entry name" value="ZF_RING_1"/>
    <property type="match status" value="1"/>
</dbReference>
<keyword evidence="1" id="KW-0479">Metal-binding</keyword>
<feature type="compositionally biased region" description="Low complexity" evidence="4">
    <location>
        <begin position="199"/>
        <end position="211"/>
    </location>
</feature>
<evidence type="ECO:0008006" key="7">
    <source>
        <dbReference type="Google" id="ProtNLM"/>
    </source>
</evidence>
<dbReference type="OrthoDB" id="9977870at2759"/>
<feature type="compositionally biased region" description="Polar residues" evidence="4">
    <location>
        <begin position="229"/>
        <end position="238"/>
    </location>
</feature>
<evidence type="ECO:0000313" key="6">
    <source>
        <dbReference type="Proteomes" id="UP000284842"/>
    </source>
</evidence>
<dbReference type="InterPro" id="IPR017907">
    <property type="entry name" value="Znf_RING_CS"/>
</dbReference>
<keyword evidence="6" id="KW-1185">Reference proteome</keyword>
<dbReference type="InterPro" id="IPR013083">
    <property type="entry name" value="Znf_RING/FYVE/PHD"/>
</dbReference>
<feature type="region of interest" description="Disordered" evidence="4">
    <location>
        <begin position="388"/>
        <end position="428"/>
    </location>
</feature>
<evidence type="ECO:0000256" key="3">
    <source>
        <dbReference type="ARBA" id="ARBA00022833"/>
    </source>
</evidence>
<reference evidence="5 6" key="1">
    <citation type="journal article" date="2018" name="Evol. Lett.">
        <title>Horizontal gene cluster transfer increased hallucinogenic mushroom diversity.</title>
        <authorList>
            <person name="Reynolds H.T."/>
            <person name="Vijayakumar V."/>
            <person name="Gluck-Thaler E."/>
            <person name="Korotkin H.B."/>
            <person name="Matheny P.B."/>
            <person name="Slot J.C."/>
        </authorList>
    </citation>
    <scope>NUCLEOTIDE SEQUENCE [LARGE SCALE GENOMIC DNA]</scope>
    <source>
        <strain evidence="5 6">2629</strain>
    </source>
</reference>
<sequence length="647" mass="70318">MQEIHGSASTYPLSVIERTFEKYFSGAPYARPILDSISVRVDPHAHTTAPSTRGSIHRQATRGRIRFTTTQIVDASRVPITPAGTSSGSTSYPRRQVTPGDIFYAIRGRPTAASFSAHPHGHIISPLPVSNPIAVGNTVASSTSDDVDVVIPSSPSPPSPLSTPPTRSPRLSPSPSTNDAEQVSPTANSEPNDRSPNLTSTISYTSGSSSTNGLDAHPRPPEDEESKAKTSSNPSIPTSERRGDVEPLDPMAVAGSSSSPKKTRTIKPLSLHDQDDIIISPEALESAFKQLAEMFPLSRVPGLGTQVPISVNRATGNPEASKAKVSSGFSTHREGQDDEPLNSIPVASTSSSSNHAPTIRPVLFRDQNHVVPPEVLQSSFKQLDEMFPLSKGPLADDSNLSTPSEPSTPLEEEFEIPSSPIQPITPPAEETSGLQIFLSSSPKSPLAELHEAIAMPEYDPDSVPPSPLIGSDASSIIDEPPMDEPEEPREDLIQCSICFDDTPPEESFQSSCSHVYCADCVERLVDNFTRDELLFPFRCCQEPIAPQDVVPFISDSLRKLFNEKLAEYSAHFPLSLSREIRSLPWNAQSVDNALALNWKEGCVKFDRSISKLANHFPTFSPVRRSKRRQRREPMTEEEEEGSNKEEV</sequence>
<dbReference type="Gene3D" id="3.30.40.10">
    <property type="entry name" value="Zinc/RING finger domain, C3HC4 (zinc finger)"/>
    <property type="match status" value="1"/>
</dbReference>
<feature type="region of interest" description="Disordered" evidence="4">
    <location>
        <begin position="623"/>
        <end position="647"/>
    </location>
</feature>
<keyword evidence="3" id="KW-0862">Zinc</keyword>
<dbReference type="GO" id="GO:0008270">
    <property type="term" value="F:zinc ion binding"/>
    <property type="evidence" value="ECO:0007669"/>
    <property type="project" value="UniProtKB-KW"/>
</dbReference>
<feature type="compositionally biased region" description="Polar residues" evidence="4">
    <location>
        <begin position="177"/>
        <end position="198"/>
    </location>
</feature>
<protein>
    <recommendedName>
        <fullName evidence="7">RING-type domain-containing protein</fullName>
    </recommendedName>
</protein>
<evidence type="ECO:0000256" key="1">
    <source>
        <dbReference type="ARBA" id="ARBA00022723"/>
    </source>
</evidence>
<organism evidence="5 6">
    <name type="scientific">Panaeolus cyanescens</name>
    <dbReference type="NCBI Taxonomy" id="181874"/>
    <lineage>
        <taxon>Eukaryota</taxon>
        <taxon>Fungi</taxon>
        <taxon>Dikarya</taxon>
        <taxon>Basidiomycota</taxon>
        <taxon>Agaricomycotina</taxon>
        <taxon>Agaricomycetes</taxon>
        <taxon>Agaricomycetidae</taxon>
        <taxon>Agaricales</taxon>
        <taxon>Agaricineae</taxon>
        <taxon>Galeropsidaceae</taxon>
        <taxon>Panaeolus</taxon>
    </lineage>
</organism>
<evidence type="ECO:0000256" key="2">
    <source>
        <dbReference type="ARBA" id="ARBA00022771"/>
    </source>
</evidence>
<proteinExistence type="predicted"/>